<protein>
    <submittedName>
        <fullName evidence="1">Uncharacterized protein</fullName>
    </submittedName>
</protein>
<dbReference type="Gramene" id="Pp3c23_1090V3.2">
    <property type="protein sequence ID" value="Pp3c23_1090V3.2"/>
    <property type="gene ID" value="Pp3c23_1090"/>
</dbReference>
<dbReference type="PANTHER" id="PTHR35023">
    <property type="entry name" value="CHELATASE-RELATED"/>
    <property type="match status" value="1"/>
</dbReference>
<organism evidence="1 2">
    <name type="scientific">Physcomitrium patens</name>
    <name type="common">Spreading-leaved earth moss</name>
    <name type="synonym">Physcomitrella patens</name>
    <dbReference type="NCBI Taxonomy" id="3218"/>
    <lineage>
        <taxon>Eukaryota</taxon>
        <taxon>Viridiplantae</taxon>
        <taxon>Streptophyta</taxon>
        <taxon>Embryophyta</taxon>
        <taxon>Bryophyta</taxon>
        <taxon>Bryophytina</taxon>
        <taxon>Bryopsida</taxon>
        <taxon>Funariidae</taxon>
        <taxon>Funariales</taxon>
        <taxon>Funariaceae</taxon>
        <taxon>Physcomitrium</taxon>
    </lineage>
</organism>
<dbReference type="InParanoid" id="A0A7I4CCW5"/>
<evidence type="ECO:0000313" key="2">
    <source>
        <dbReference type="Proteomes" id="UP000006727"/>
    </source>
</evidence>
<sequence length="107" mass="12240">MSIGNIHLIFLSTTIVRQEEMKMCLTLNAIEVIMIVGYCGIGKSTTLCALVVLLPKIEVVARDPLKNNRIKVFYQICSKESLLIHIYHKFNDSLLVCKFIVMKFSYQ</sequence>
<reference evidence="1 2" key="2">
    <citation type="journal article" date="2018" name="Plant J.">
        <title>The Physcomitrella patens chromosome-scale assembly reveals moss genome structure and evolution.</title>
        <authorList>
            <person name="Lang D."/>
            <person name="Ullrich K.K."/>
            <person name="Murat F."/>
            <person name="Fuchs J."/>
            <person name="Jenkins J."/>
            <person name="Haas F.B."/>
            <person name="Piednoel M."/>
            <person name="Gundlach H."/>
            <person name="Van Bel M."/>
            <person name="Meyberg R."/>
            <person name="Vives C."/>
            <person name="Morata J."/>
            <person name="Symeonidi A."/>
            <person name="Hiss M."/>
            <person name="Muchero W."/>
            <person name="Kamisugi Y."/>
            <person name="Saleh O."/>
            <person name="Blanc G."/>
            <person name="Decker E.L."/>
            <person name="van Gessel N."/>
            <person name="Grimwood J."/>
            <person name="Hayes R.D."/>
            <person name="Graham S.W."/>
            <person name="Gunter L.E."/>
            <person name="McDaniel S.F."/>
            <person name="Hoernstein S.N.W."/>
            <person name="Larsson A."/>
            <person name="Li F.W."/>
            <person name="Perroud P.F."/>
            <person name="Phillips J."/>
            <person name="Ranjan P."/>
            <person name="Rokshar D.S."/>
            <person name="Rothfels C.J."/>
            <person name="Schneider L."/>
            <person name="Shu S."/>
            <person name="Stevenson D.W."/>
            <person name="Thummler F."/>
            <person name="Tillich M."/>
            <person name="Villarreal Aguilar J.C."/>
            <person name="Widiez T."/>
            <person name="Wong G.K."/>
            <person name="Wymore A."/>
            <person name="Zhang Y."/>
            <person name="Zimmer A.D."/>
            <person name="Quatrano R.S."/>
            <person name="Mayer K.F.X."/>
            <person name="Goodstein D."/>
            <person name="Casacuberta J.M."/>
            <person name="Vandepoele K."/>
            <person name="Reski R."/>
            <person name="Cuming A.C."/>
            <person name="Tuskan G.A."/>
            <person name="Maumus F."/>
            <person name="Salse J."/>
            <person name="Schmutz J."/>
            <person name="Rensing S.A."/>
        </authorList>
    </citation>
    <scope>NUCLEOTIDE SEQUENCE [LARGE SCALE GENOMIC DNA]</scope>
    <source>
        <strain evidence="1 2">cv. Gransden 2004</strain>
    </source>
</reference>
<proteinExistence type="predicted"/>
<dbReference type="InterPro" id="IPR027417">
    <property type="entry name" value="P-loop_NTPase"/>
</dbReference>
<dbReference type="EMBL" id="ABEU02000023">
    <property type="status" value="NOT_ANNOTATED_CDS"/>
    <property type="molecule type" value="Genomic_DNA"/>
</dbReference>
<dbReference type="Gene3D" id="3.40.50.300">
    <property type="entry name" value="P-loop containing nucleotide triphosphate hydrolases"/>
    <property type="match status" value="1"/>
</dbReference>
<reference evidence="1" key="3">
    <citation type="submission" date="2020-12" db="UniProtKB">
        <authorList>
            <consortium name="EnsemblPlants"/>
        </authorList>
    </citation>
    <scope>IDENTIFICATION</scope>
</reference>
<reference evidence="1 2" key="1">
    <citation type="journal article" date="2008" name="Science">
        <title>The Physcomitrella genome reveals evolutionary insights into the conquest of land by plants.</title>
        <authorList>
            <person name="Rensing S."/>
            <person name="Lang D."/>
            <person name="Zimmer A."/>
            <person name="Terry A."/>
            <person name="Salamov A."/>
            <person name="Shapiro H."/>
            <person name="Nishiyama T."/>
            <person name="Perroud P.-F."/>
            <person name="Lindquist E."/>
            <person name="Kamisugi Y."/>
            <person name="Tanahashi T."/>
            <person name="Sakakibara K."/>
            <person name="Fujita T."/>
            <person name="Oishi K."/>
            <person name="Shin-I T."/>
            <person name="Kuroki Y."/>
            <person name="Toyoda A."/>
            <person name="Suzuki Y."/>
            <person name="Hashimoto A."/>
            <person name="Yamaguchi K."/>
            <person name="Sugano A."/>
            <person name="Kohara Y."/>
            <person name="Fujiyama A."/>
            <person name="Anterola A."/>
            <person name="Aoki S."/>
            <person name="Ashton N."/>
            <person name="Barbazuk W.B."/>
            <person name="Barker E."/>
            <person name="Bennetzen J."/>
            <person name="Bezanilla M."/>
            <person name="Blankenship R."/>
            <person name="Cho S.H."/>
            <person name="Dutcher S."/>
            <person name="Estelle M."/>
            <person name="Fawcett J.A."/>
            <person name="Gundlach H."/>
            <person name="Hanada K."/>
            <person name="Heyl A."/>
            <person name="Hicks K.A."/>
            <person name="Hugh J."/>
            <person name="Lohr M."/>
            <person name="Mayer K."/>
            <person name="Melkozernov A."/>
            <person name="Murata T."/>
            <person name="Nelson D."/>
            <person name="Pils B."/>
            <person name="Prigge M."/>
            <person name="Reiss B."/>
            <person name="Renner T."/>
            <person name="Rombauts S."/>
            <person name="Rushton P."/>
            <person name="Sanderfoot A."/>
            <person name="Schween G."/>
            <person name="Shiu S.-H."/>
            <person name="Stueber K."/>
            <person name="Theodoulou F.L."/>
            <person name="Tu H."/>
            <person name="Van de Peer Y."/>
            <person name="Verrier P.J."/>
            <person name="Waters E."/>
            <person name="Wood A."/>
            <person name="Yang L."/>
            <person name="Cove D."/>
            <person name="Cuming A."/>
            <person name="Hasebe M."/>
            <person name="Lucas S."/>
            <person name="Mishler D.B."/>
            <person name="Reski R."/>
            <person name="Grigoriev I."/>
            <person name="Quatrano R.S."/>
            <person name="Boore J.L."/>
        </authorList>
    </citation>
    <scope>NUCLEOTIDE SEQUENCE [LARGE SCALE GENOMIC DNA]</scope>
    <source>
        <strain evidence="1 2">cv. Gransden 2004</strain>
    </source>
</reference>
<dbReference type="PANTHER" id="PTHR35023:SF1">
    <property type="entry name" value="MG-PROTOPORPHYRIN IX CHELATASE"/>
    <property type="match status" value="1"/>
</dbReference>
<dbReference type="EnsemblPlants" id="Pp3c23_1090V3.2">
    <property type="protein sequence ID" value="Pp3c23_1090V3.2"/>
    <property type="gene ID" value="Pp3c23_1090"/>
</dbReference>
<evidence type="ECO:0000313" key="1">
    <source>
        <dbReference type="EnsemblPlants" id="Pp3c23_1090V3.2"/>
    </source>
</evidence>
<dbReference type="SUPFAM" id="SSF52540">
    <property type="entry name" value="P-loop containing nucleoside triphosphate hydrolases"/>
    <property type="match status" value="1"/>
</dbReference>
<name>A0A7I4CCW5_PHYPA</name>
<accession>A0A7I4CCW5</accession>
<dbReference type="InterPro" id="IPR052989">
    <property type="entry name" value="Mg-chelatase_DI-like"/>
</dbReference>
<keyword evidence="2" id="KW-1185">Reference proteome</keyword>
<dbReference type="Proteomes" id="UP000006727">
    <property type="component" value="Chromosome 23"/>
</dbReference>
<dbReference type="AlphaFoldDB" id="A0A7I4CCW5"/>